<reference evidence="11 12" key="1">
    <citation type="submission" date="2018-09" db="EMBL/GenBank/DDBJ databases">
        <title>Complete genome sequence of Euzebya sp. DY32-46 isolated from seawater of Pacific Ocean.</title>
        <authorList>
            <person name="Xu L."/>
            <person name="Wu Y.-H."/>
            <person name="Xu X.-W."/>
        </authorList>
    </citation>
    <scope>NUCLEOTIDE SEQUENCE [LARGE SCALE GENOMIC DNA]</scope>
    <source>
        <strain evidence="11 12">DY32-46</strain>
    </source>
</reference>
<dbReference type="Gene3D" id="3.40.50.300">
    <property type="entry name" value="P-loop containing nucleotide triphosphate hydrolases"/>
    <property type="match status" value="2"/>
</dbReference>
<evidence type="ECO:0000259" key="10">
    <source>
        <dbReference type="PROSITE" id="PS50893"/>
    </source>
</evidence>
<dbReference type="PROSITE" id="PS00211">
    <property type="entry name" value="ABC_TRANSPORTER_1"/>
    <property type="match status" value="1"/>
</dbReference>
<evidence type="ECO:0000256" key="8">
    <source>
        <dbReference type="ARBA" id="ARBA00023136"/>
    </source>
</evidence>
<dbReference type="SMART" id="SM00382">
    <property type="entry name" value="AAA"/>
    <property type="match status" value="1"/>
</dbReference>
<dbReference type="PANTHER" id="PTHR43790">
    <property type="entry name" value="CARBOHYDRATE TRANSPORT ATP-BINDING PROTEIN MG119-RELATED"/>
    <property type="match status" value="1"/>
</dbReference>
<dbReference type="PROSITE" id="PS50893">
    <property type="entry name" value="ABC_TRANSPORTER_2"/>
    <property type="match status" value="2"/>
</dbReference>
<evidence type="ECO:0000256" key="5">
    <source>
        <dbReference type="ARBA" id="ARBA00022741"/>
    </source>
</evidence>
<evidence type="ECO:0000313" key="11">
    <source>
        <dbReference type="EMBL" id="AXV08521.1"/>
    </source>
</evidence>
<keyword evidence="12" id="KW-1185">Reference proteome</keyword>
<dbReference type="PANTHER" id="PTHR43790:SF4">
    <property type="entry name" value="GUANOSINE IMPORT ATP-BINDING PROTEIN NUPO"/>
    <property type="match status" value="1"/>
</dbReference>
<keyword evidence="7" id="KW-1278">Translocase</keyword>
<dbReference type="GO" id="GO:0005886">
    <property type="term" value="C:plasma membrane"/>
    <property type="evidence" value="ECO:0007669"/>
    <property type="project" value="UniProtKB-SubCell"/>
</dbReference>
<dbReference type="EMBL" id="CP031165">
    <property type="protein sequence ID" value="AXV08521.1"/>
    <property type="molecule type" value="Genomic_DNA"/>
</dbReference>
<dbReference type="InterPro" id="IPR050107">
    <property type="entry name" value="ABC_carbohydrate_import_ATPase"/>
</dbReference>
<dbReference type="RefSeq" id="WP_174236214.1">
    <property type="nucleotide sequence ID" value="NZ_CP031165.1"/>
</dbReference>
<gene>
    <name evidence="11" type="ORF">DVS28_a3849</name>
</gene>
<dbReference type="CDD" id="cd03216">
    <property type="entry name" value="ABC_Carb_Monos_I"/>
    <property type="match status" value="1"/>
</dbReference>
<evidence type="ECO:0000256" key="4">
    <source>
        <dbReference type="ARBA" id="ARBA00022737"/>
    </source>
</evidence>
<dbReference type="Pfam" id="PF00005">
    <property type="entry name" value="ABC_tran"/>
    <property type="match status" value="2"/>
</dbReference>
<keyword evidence="4" id="KW-0677">Repeat</keyword>
<dbReference type="CDD" id="cd03215">
    <property type="entry name" value="ABC_Carb_Monos_II"/>
    <property type="match status" value="1"/>
</dbReference>
<dbReference type="SUPFAM" id="SSF52540">
    <property type="entry name" value="P-loop containing nucleoside triphosphate hydrolases"/>
    <property type="match status" value="2"/>
</dbReference>
<keyword evidence="5" id="KW-0547">Nucleotide-binding</keyword>
<proteinExistence type="predicted"/>
<organism evidence="11 12">
    <name type="scientific">Euzebya pacifica</name>
    <dbReference type="NCBI Taxonomy" id="1608957"/>
    <lineage>
        <taxon>Bacteria</taxon>
        <taxon>Bacillati</taxon>
        <taxon>Actinomycetota</taxon>
        <taxon>Nitriliruptoria</taxon>
        <taxon>Euzebyales</taxon>
    </lineage>
</organism>
<dbReference type="InterPro" id="IPR027417">
    <property type="entry name" value="P-loop_NTPase"/>
</dbReference>
<keyword evidence="3" id="KW-1003">Cell membrane</keyword>
<evidence type="ECO:0000256" key="7">
    <source>
        <dbReference type="ARBA" id="ARBA00022967"/>
    </source>
</evidence>
<feature type="domain" description="ABC transporter" evidence="10">
    <location>
        <begin position="9"/>
        <end position="244"/>
    </location>
</feature>
<dbReference type="AlphaFoldDB" id="A0A346Y224"/>
<evidence type="ECO:0000256" key="1">
    <source>
        <dbReference type="ARBA" id="ARBA00004202"/>
    </source>
</evidence>
<evidence type="ECO:0000256" key="2">
    <source>
        <dbReference type="ARBA" id="ARBA00022448"/>
    </source>
</evidence>
<feature type="region of interest" description="Disordered" evidence="9">
    <location>
        <begin position="500"/>
        <end position="520"/>
    </location>
</feature>
<feature type="domain" description="ABC transporter" evidence="10">
    <location>
        <begin position="261"/>
        <end position="505"/>
    </location>
</feature>
<dbReference type="InterPro" id="IPR017871">
    <property type="entry name" value="ABC_transporter-like_CS"/>
</dbReference>
<sequence>MQDERVPVLEVEGVTKRFPGVVANADVNFALHRGEIHCLLGENGAGKSTLMNVVFGLYQPSEGRILVNGEPQRFASSRDAIAAGIGMVHQHFQLIPVLTVVENVILGVETSRRGQLDLDTARERITELSQAYGLGVDPDALVGSLSVGAQQRVELIKALYRDADILILDEPTAVLTPGEVDEFFEVVRSLVDDGKSIVFITHKLREVLAVADRITVLRRGRVVGSADPSTSTTAELAELMVGRAVSFQVPKGPAEPGPVVLDVAGLGVTDDREVVTVADCSFRVRAGVIYGIAGVEGNGQRELVEAIAGMRDAADGHIHIDGTDIVGMSPRKVERLGVGHVPEDRNKHGVVGAFTITENLVLNGYYRSPFSRGWVMRREPMVEQAERLVEAYDVRTPGTEVTVSTLSGGNQQKVVVARELSRPLKLLIVAQPTRGLDVGSIEFIHSQIVAKRDEGCAVLLVSAELDEILSLADHIGVLYRGTIVAEMPRDEASRNRLGSLMAGAEDPGPPEQPDAVEEMV</sequence>
<evidence type="ECO:0000256" key="9">
    <source>
        <dbReference type="SAM" id="MobiDB-lite"/>
    </source>
</evidence>
<evidence type="ECO:0000256" key="6">
    <source>
        <dbReference type="ARBA" id="ARBA00022840"/>
    </source>
</evidence>
<accession>A0A346Y224</accession>
<dbReference type="GO" id="GO:0016887">
    <property type="term" value="F:ATP hydrolysis activity"/>
    <property type="evidence" value="ECO:0007669"/>
    <property type="project" value="InterPro"/>
</dbReference>
<evidence type="ECO:0000256" key="3">
    <source>
        <dbReference type="ARBA" id="ARBA00022475"/>
    </source>
</evidence>
<protein>
    <submittedName>
        <fullName evidence="11">ABC transporter, ATP-binding protein</fullName>
    </submittedName>
</protein>
<dbReference type="InterPro" id="IPR003439">
    <property type="entry name" value="ABC_transporter-like_ATP-bd"/>
</dbReference>
<keyword evidence="2" id="KW-0813">Transport</keyword>
<keyword evidence="6 11" id="KW-0067">ATP-binding</keyword>
<dbReference type="InterPro" id="IPR003593">
    <property type="entry name" value="AAA+_ATPase"/>
</dbReference>
<dbReference type="KEGG" id="euz:DVS28_a3849"/>
<dbReference type="GO" id="GO:0005524">
    <property type="term" value="F:ATP binding"/>
    <property type="evidence" value="ECO:0007669"/>
    <property type="project" value="UniProtKB-KW"/>
</dbReference>
<comment type="subcellular location">
    <subcellularLocation>
        <location evidence="1">Cell membrane</location>
        <topology evidence="1">Peripheral membrane protein</topology>
    </subcellularLocation>
</comment>
<name>A0A346Y224_9ACTN</name>
<dbReference type="Proteomes" id="UP000264006">
    <property type="component" value="Chromosome"/>
</dbReference>
<evidence type="ECO:0000313" key="12">
    <source>
        <dbReference type="Proteomes" id="UP000264006"/>
    </source>
</evidence>
<dbReference type="FunFam" id="3.40.50.300:FF:000127">
    <property type="entry name" value="Ribose import ATP-binding protein RbsA"/>
    <property type="match status" value="1"/>
</dbReference>
<keyword evidence="8" id="KW-0472">Membrane</keyword>